<reference evidence="2" key="2">
    <citation type="journal article" name="FEMS Microbiol. Lett.">
        <title>Molecular variability and genetic structure of white spot syndrome virus strains from northwest Mexico based on the analysis of genomes.</title>
        <authorList>
            <person name="Parrilla-Taylor D.P."/>
            <person name="Vibanco-Perez N."/>
            <person name="Duran-Avelar M.J."/>
            <person name="Gomez-Gil B."/>
            <person name="Llera-Herrera R."/>
            <person name="Vazquez-Juarez R."/>
        </authorList>
    </citation>
    <scope>NUCLEOTIDE SEQUENCE</scope>
    <source>
        <strain evidence="1">AC1</strain>
        <strain evidence="2">ACF2</strain>
        <strain evidence="3">ACF4</strain>
        <strain evidence="4">DVI</strain>
        <strain evidence="5">GVE05</strain>
        <strain evidence="6">JP</strain>
        <strain evidence="8">LC1</strain>
        <strain evidence="7">LC10</strain>
    </source>
</reference>
<evidence type="ECO:0000313" key="3">
    <source>
        <dbReference type="EMBL" id="AWQ61094.1"/>
    </source>
</evidence>
<proteinExistence type="predicted"/>
<dbReference type="EMBL" id="MG432477">
    <property type="protein sequence ID" value="AWQ61491.1"/>
    <property type="molecule type" value="Genomic_DNA"/>
</dbReference>
<evidence type="ECO:0000313" key="1">
    <source>
        <dbReference type="EMBL" id="AWQ60226.1"/>
    </source>
</evidence>
<dbReference type="EMBL" id="MG432481">
    <property type="protein sequence ID" value="AWQ63186.1"/>
    <property type="molecule type" value="Genomic_DNA"/>
</dbReference>
<dbReference type="EMBL" id="MG432475">
    <property type="protein sequence ID" value="AWQ60644.1"/>
    <property type="molecule type" value="Genomic_DNA"/>
</dbReference>
<name>A0A2U9G752_WSSV</name>
<reference evidence="2" key="1">
    <citation type="submission" date="2017-11" db="EMBL/GenBank/DDBJ databases">
        <authorList>
            <person name="Parrilla Taylor D.P."/>
            <person name="Vibanco-Perez N."/>
            <person name="Duran-Avelar Md.J."/>
            <person name="Gomez-Gil B."/>
            <person name="Llera-Herrera R."/>
            <person name="Vazquez-Juarez R."/>
        </authorList>
    </citation>
    <scope>NUCLEOTIDE SEQUENCE</scope>
    <source>
        <strain evidence="1">AC1</strain>
        <strain evidence="2">ACF2</strain>
        <strain evidence="3">ACF4</strain>
        <strain evidence="4">DVI</strain>
        <strain evidence="5">GVE05</strain>
        <strain evidence="6">JP</strain>
        <strain evidence="8">LC1</strain>
        <strain evidence="7">LC10</strain>
    </source>
</reference>
<gene>
    <name evidence="2" type="primary">36</name>
</gene>
<dbReference type="EMBL" id="MG432480">
    <property type="protein sequence ID" value="AWQ62774.1"/>
    <property type="molecule type" value="Genomic_DNA"/>
</dbReference>
<sequence length="69" mass="7301">MAGTVPTNGVLSSPIIACLFESWGLLTPGTHFIVLTSNVTNEGSMLGIITQGFSIHSYIPLNFISFVTS</sequence>
<organismHost>
    <name type="scientific">Crustacea</name>
    <name type="common">crustaceans</name>
    <dbReference type="NCBI Taxonomy" id="6657"/>
</organismHost>
<dbReference type="EMBL" id="MG432476">
    <property type="protein sequence ID" value="AWQ61094.1"/>
    <property type="molecule type" value="Genomic_DNA"/>
</dbReference>
<protein>
    <submittedName>
        <fullName evidence="2">Wsv036</fullName>
    </submittedName>
</protein>
<evidence type="ECO:0000313" key="6">
    <source>
        <dbReference type="EMBL" id="AWQ62336.1"/>
    </source>
</evidence>
<evidence type="ECO:0000313" key="4">
    <source>
        <dbReference type="EMBL" id="AWQ61491.1"/>
    </source>
</evidence>
<accession>A0A2U9G752</accession>
<dbReference type="EMBL" id="MG432478">
    <property type="protein sequence ID" value="AWQ61960.1"/>
    <property type="molecule type" value="Genomic_DNA"/>
</dbReference>
<dbReference type="EMBL" id="MG432479">
    <property type="protein sequence ID" value="AWQ62336.1"/>
    <property type="molecule type" value="Genomic_DNA"/>
</dbReference>
<organism evidence="2">
    <name type="scientific">White spot syndrome virus</name>
    <name type="common">WSSV</name>
    <name type="synonym">White spot bacilliform virus</name>
    <dbReference type="NCBI Taxonomy" id="92652"/>
    <lineage>
        <taxon>Viruses</taxon>
        <taxon>Viruses incertae sedis</taxon>
        <taxon>Naldaviricetes</taxon>
        <taxon>Nimaviridae</taxon>
        <taxon>Whispovirus</taxon>
        <taxon>White spot syndrome virus</taxon>
    </lineage>
</organism>
<evidence type="ECO:0000313" key="8">
    <source>
        <dbReference type="EMBL" id="AWQ63186.1"/>
    </source>
</evidence>
<evidence type="ECO:0000313" key="5">
    <source>
        <dbReference type="EMBL" id="AWQ61960.1"/>
    </source>
</evidence>
<evidence type="ECO:0000313" key="7">
    <source>
        <dbReference type="EMBL" id="AWQ62774.1"/>
    </source>
</evidence>
<dbReference type="EMBL" id="MG432474">
    <property type="protein sequence ID" value="AWQ60226.1"/>
    <property type="molecule type" value="Genomic_DNA"/>
</dbReference>
<evidence type="ECO:0000313" key="2">
    <source>
        <dbReference type="EMBL" id="AWQ60644.1"/>
    </source>
</evidence>